<evidence type="ECO:0000313" key="2">
    <source>
        <dbReference type="EMBL" id="KIC69288.1"/>
    </source>
</evidence>
<dbReference type="EMBL" id="JWTB01000005">
    <property type="protein sequence ID" value="KIC69288.1"/>
    <property type="molecule type" value="Genomic_DNA"/>
</dbReference>
<reference evidence="2 3" key="1">
    <citation type="submission" date="2014-12" db="EMBL/GenBank/DDBJ databases">
        <title>Genome sequencing of Arthrobacter phenanthrenivorans SWC37.</title>
        <authorList>
            <person name="Tan P.W."/>
            <person name="Chan K.-G."/>
        </authorList>
    </citation>
    <scope>NUCLEOTIDE SEQUENCE [LARGE SCALE GENOMIC DNA]</scope>
    <source>
        <strain evidence="2 3">SWC37</strain>
    </source>
</reference>
<dbReference type="AlphaFoldDB" id="A0A0B4ERF5"/>
<dbReference type="Pfam" id="PF14013">
    <property type="entry name" value="MT0933_antitox"/>
    <property type="match status" value="1"/>
</dbReference>
<sequence length="87" mass="8884">MGLIDDLKGKAQGLIRGNEQAIKDGITKAGDFVDTRTGGKYAGHVDKIQDGASKLIDKNGTPGQAPAAGQVPPAAPENPVPPVDRAP</sequence>
<dbReference type="RefSeq" id="WP_043449520.1">
    <property type="nucleotide sequence ID" value="NZ_JBFBKS010000006.1"/>
</dbReference>
<evidence type="ECO:0000256" key="1">
    <source>
        <dbReference type="SAM" id="MobiDB-lite"/>
    </source>
</evidence>
<feature type="compositionally biased region" description="Pro residues" evidence="1">
    <location>
        <begin position="73"/>
        <end position="87"/>
    </location>
</feature>
<organism evidence="2 3">
    <name type="scientific">Pseudarthrobacter phenanthrenivorans</name>
    <name type="common">Arthrobacter phenanthrenivorans</name>
    <dbReference type="NCBI Taxonomy" id="361575"/>
    <lineage>
        <taxon>Bacteria</taxon>
        <taxon>Bacillati</taxon>
        <taxon>Actinomycetota</taxon>
        <taxon>Actinomycetes</taxon>
        <taxon>Micrococcales</taxon>
        <taxon>Micrococcaceae</taxon>
        <taxon>Pseudarthrobacter</taxon>
    </lineage>
</organism>
<feature type="compositionally biased region" description="Low complexity" evidence="1">
    <location>
        <begin position="62"/>
        <end position="72"/>
    </location>
</feature>
<evidence type="ECO:0008006" key="4">
    <source>
        <dbReference type="Google" id="ProtNLM"/>
    </source>
</evidence>
<evidence type="ECO:0000313" key="3">
    <source>
        <dbReference type="Proteomes" id="UP000031196"/>
    </source>
</evidence>
<dbReference type="InterPro" id="IPR028037">
    <property type="entry name" value="Antitoxin_Rv0909/MT0933"/>
</dbReference>
<dbReference type="OrthoDB" id="5125103at2"/>
<proteinExistence type="predicted"/>
<gene>
    <name evidence="2" type="ORF">RM50_02310</name>
</gene>
<feature type="region of interest" description="Disordered" evidence="1">
    <location>
        <begin position="54"/>
        <end position="87"/>
    </location>
</feature>
<protein>
    <recommendedName>
        <fullName evidence="4">Antitoxin</fullName>
    </recommendedName>
</protein>
<name>A0A0B4ERF5_PSEPS</name>
<comment type="caution">
    <text evidence="2">The sequence shown here is derived from an EMBL/GenBank/DDBJ whole genome shotgun (WGS) entry which is preliminary data.</text>
</comment>
<accession>A0A0B4ERF5</accession>
<dbReference type="Proteomes" id="UP000031196">
    <property type="component" value="Unassembled WGS sequence"/>
</dbReference>